<protein>
    <recommendedName>
        <fullName evidence="2">Putative gamma-glutamylcyclotransferase</fullName>
    </recommendedName>
</protein>
<keyword evidence="1 4" id="KW-0808">Transferase</keyword>
<evidence type="ECO:0000313" key="5">
    <source>
        <dbReference type="Proteomes" id="UP000256661"/>
    </source>
</evidence>
<dbReference type="Gene3D" id="3.10.490.10">
    <property type="entry name" value="Gamma-glutamyl cyclotransferase-like"/>
    <property type="match status" value="1"/>
</dbReference>
<evidence type="ECO:0000256" key="1">
    <source>
        <dbReference type="ARBA" id="ARBA00022679"/>
    </source>
</evidence>
<evidence type="ECO:0000259" key="3">
    <source>
        <dbReference type="Pfam" id="PF06094"/>
    </source>
</evidence>
<dbReference type="EMBL" id="QTTT01000001">
    <property type="protein sequence ID" value="REE97019.1"/>
    <property type="molecule type" value="Genomic_DNA"/>
</dbReference>
<sequence length="161" mass="17647">MTTSAAGDRHTRFVAEGLFVYGSLRFPEVLTILLGRVPAPETAAAPGWRVKALPGAVYPGLAPDPEGSADGLLLTGLSDAERVLLDDFEGDAYEPRLLPLADGRHGWAYVWRYEAAPDDWDLVRFARRDLAAYLRECRVWRRAYGAMPEGGGRLGDQETTA</sequence>
<reference evidence="4 5" key="1">
    <citation type="submission" date="2018-08" db="EMBL/GenBank/DDBJ databases">
        <title>Sequencing the genomes of 1000 actinobacteria strains.</title>
        <authorList>
            <person name="Klenk H.-P."/>
        </authorList>
    </citation>
    <scope>NUCLEOTIDE SEQUENCE [LARGE SCALE GENOMIC DNA]</scope>
    <source>
        <strain evidence="4 5">DSM 43927</strain>
    </source>
</reference>
<dbReference type="InterPro" id="IPR009288">
    <property type="entry name" value="AIG2-like_dom"/>
</dbReference>
<gene>
    <name evidence="4" type="ORF">DFJ69_2474</name>
</gene>
<name>A0A3D9SM69_9ACTN</name>
<dbReference type="RefSeq" id="WP_116022575.1">
    <property type="nucleotide sequence ID" value="NZ_QTTT01000001.1"/>
</dbReference>
<comment type="caution">
    <text evidence="4">The sequence shown here is derived from an EMBL/GenBank/DDBJ whole genome shotgun (WGS) entry which is preliminary data.</text>
</comment>
<dbReference type="PANTHER" id="PTHR31544">
    <property type="entry name" value="AIG2-LIKE PROTEIN D"/>
    <property type="match status" value="1"/>
</dbReference>
<dbReference type="AlphaFoldDB" id="A0A3D9SM69"/>
<evidence type="ECO:0000313" key="4">
    <source>
        <dbReference type="EMBL" id="REE97019.1"/>
    </source>
</evidence>
<evidence type="ECO:0000256" key="2">
    <source>
        <dbReference type="ARBA" id="ARBA00030602"/>
    </source>
</evidence>
<dbReference type="PANTHER" id="PTHR31544:SF2">
    <property type="entry name" value="AIG2-LIKE PROTEIN D"/>
    <property type="match status" value="1"/>
</dbReference>
<dbReference type="CDD" id="cd06661">
    <property type="entry name" value="GGCT_like"/>
    <property type="match status" value="1"/>
</dbReference>
<dbReference type="InterPro" id="IPR036568">
    <property type="entry name" value="GGCT-like_sf"/>
</dbReference>
<accession>A0A3D9SM69</accession>
<dbReference type="OrthoDB" id="4227186at2"/>
<dbReference type="SUPFAM" id="SSF110857">
    <property type="entry name" value="Gamma-glutamyl cyclotransferase-like"/>
    <property type="match status" value="1"/>
</dbReference>
<dbReference type="InterPro" id="IPR045038">
    <property type="entry name" value="AIG2-like"/>
</dbReference>
<feature type="domain" description="Gamma-glutamylcyclotransferase AIG2-like" evidence="3">
    <location>
        <begin position="18"/>
        <end position="117"/>
    </location>
</feature>
<dbReference type="InterPro" id="IPR013024">
    <property type="entry name" value="GGCT-like"/>
</dbReference>
<proteinExistence type="predicted"/>
<dbReference type="Pfam" id="PF06094">
    <property type="entry name" value="GGACT"/>
    <property type="match status" value="1"/>
</dbReference>
<keyword evidence="5" id="KW-1185">Reference proteome</keyword>
<organism evidence="4 5">
    <name type="scientific">Thermomonospora umbrina</name>
    <dbReference type="NCBI Taxonomy" id="111806"/>
    <lineage>
        <taxon>Bacteria</taxon>
        <taxon>Bacillati</taxon>
        <taxon>Actinomycetota</taxon>
        <taxon>Actinomycetes</taxon>
        <taxon>Streptosporangiales</taxon>
        <taxon>Thermomonosporaceae</taxon>
        <taxon>Thermomonospora</taxon>
    </lineage>
</organism>
<dbReference type="Proteomes" id="UP000256661">
    <property type="component" value="Unassembled WGS sequence"/>
</dbReference>
<dbReference type="GO" id="GO:0016740">
    <property type="term" value="F:transferase activity"/>
    <property type="evidence" value="ECO:0007669"/>
    <property type="project" value="UniProtKB-KW"/>
</dbReference>